<sequence length="176" mass="21026">MTNVLTIVTFTDIFNLKDLAVEQSFAMSLTTVDPHHQLRLVAEKLCARVERRYEKRLLQQREQDRADIDLKLADIRAEYSEQYSRYSLQLEREKARLEEQFAQKDRALRLNFSGLEAFYFCIVKEKESALEITRRSLETRLTELMLSKEQLDRVKAEFHAWVSWILVKSYRELLYV</sequence>
<dbReference type="EMBL" id="UYYA01003836">
    <property type="protein sequence ID" value="VDM56482.1"/>
    <property type="molecule type" value="Genomic_DNA"/>
</dbReference>
<dbReference type="Proteomes" id="UP000267027">
    <property type="component" value="Unassembled WGS sequence"/>
</dbReference>
<dbReference type="OrthoDB" id="5824032at2759"/>
<reference evidence="2 3" key="2">
    <citation type="submission" date="2018-11" db="EMBL/GenBank/DDBJ databases">
        <authorList>
            <consortium name="Pathogen Informatics"/>
        </authorList>
    </citation>
    <scope>NUCLEOTIDE SEQUENCE [LARGE SCALE GENOMIC DNA]</scope>
    <source>
        <strain evidence="2 3">Costa Rica</strain>
    </source>
</reference>
<gene>
    <name evidence="2" type="ORF">ACOC_LOCUS4897</name>
</gene>
<keyword evidence="1" id="KW-0175">Coiled coil</keyword>
<evidence type="ECO:0000313" key="3">
    <source>
        <dbReference type="Proteomes" id="UP000267027"/>
    </source>
</evidence>
<name>A0A0R3PK31_ANGCS</name>
<keyword evidence="3" id="KW-1185">Reference proteome</keyword>
<reference evidence="4" key="1">
    <citation type="submission" date="2017-02" db="UniProtKB">
        <authorList>
            <consortium name="WormBaseParasite"/>
        </authorList>
    </citation>
    <scope>IDENTIFICATION</scope>
</reference>
<evidence type="ECO:0000313" key="4">
    <source>
        <dbReference type="WBParaSite" id="ACOC_0000489601-mRNA-1"/>
    </source>
</evidence>
<accession>A0A0R3PK31</accession>
<protein>
    <submittedName>
        <fullName evidence="2 4">Uncharacterized protein</fullName>
    </submittedName>
</protein>
<evidence type="ECO:0000313" key="2">
    <source>
        <dbReference type="EMBL" id="VDM56482.1"/>
    </source>
</evidence>
<proteinExistence type="predicted"/>
<feature type="coiled-coil region" evidence="1">
    <location>
        <begin position="76"/>
        <end position="110"/>
    </location>
</feature>
<dbReference type="WBParaSite" id="ACOC_0000489601-mRNA-1">
    <property type="protein sequence ID" value="ACOC_0000489601-mRNA-1"/>
    <property type="gene ID" value="ACOC_0000489601"/>
</dbReference>
<dbReference type="AlphaFoldDB" id="A0A0R3PK31"/>
<evidence type="ECO:0000256" key="1">
    <source>
        <dbReference type="SAM" id="Coils"/>
    </source>
</evidence>
<organism evidence="4">
    <name type="scientific">Angiostrongylus costaricensis</name>
    <name type="common">Nematode worm</name>
    <dbReference type="NCBI Taxonomy" id="334426"/>
    <lineage>
        <taxon>Eukaryota</taxon>
        <taxon>Metazoa</taxon>
        <taxon>Ecdysozoa</taxon>
        <taxon>Nematoda</taxon>
        <taxon>Chromadorea</taxon>
        <taxon>Rhabditida</taxon>
        <taxon>Rhabditina</taxon>
        <taxon>Rhabditomorpha</taxon>
        <taxon>Strongyloidea</taxon>
        <taxon>Metastrongylidae</taxon>
        <taxon>Angiostrongylus</taxon>
    </lineage>
</organism>